<feature type="compositionally biased region" description="Basic and acidic residues" evidence="1">
    <location>
        <begin position="15"/>
        <end position="32"/>
    </location>
</feature>
<dbReference type="InterPro" id="IPR022081">
    <property type="entry name" value="DUF3631"/>
</dbReference>
<gene>
    <name evidence="3" type="ORF">BS329_25915</name>
</gene>
<feature type="compositionally biased region" description="Basic and acidic residues" evidence="1">
    <location>
        <begin position="39"/>
        <end position="61"/>
    </location>
</feature>
<feature type="region of interest" description="Disordered" evidence="1">
    <location>
        <begin position="1"/>
        <end position="61"/>
    </location>
</feature>
<organism evidence="3 4">
    <name type="scientific">Amycolatopsis coloradensis</name>
    <dbReference type="NCBI Taxonomy" id="76021"/>
    <lineage>
        <taxon>Bacteria</taxon>
        <taxon>Bacillati</taxon>
        <taxon>Actinomycetota</taxon>
        <taxon>Actinomycetes</taxon>
        <taxon>Pseudonocardiales</taxon>
        <taxon>Pseudonocardiaceae</taxon>
        <taxon>Amycolatopsis</taxon>
    </lineage>
</organism>
<dbReference type="EMBL" id="MQUQ01000015">
    <property type="protein sequence ID" value="OLZ47365.1"/>
    <property type="molecule type" value="Genomic_DNA"/>
</dbReference>
<keyword evidence="4" id="KW-1185">Reference proteome</keyword>
<feature type="domain" description="DUF3631" evidence="2">
    <location>
        <begin position="18"/>
        <end position="61"/>
    </location>
</feature>
<reference evidence="3 4" key="1">
    <citation type="submission" date="2016-01" db="EMBL/GenBank/DDBJ databases">
        <title>Amycolatopsis coloradensis genome sequencing and assembly.</title>
        <authorList>
            <person name="Mayilraj S."/>
        </authorList>
    </citation>
    <scope>NUCLEOTIDE SEQUENCE [LARGE SCALE GENOMIC DNA]</scope>
    <source>
        <strain evidence="3 4">DSM 44225</strain>
    </source>
</reference>
<dbReference type="STRING" id="76021.BS329_25915"/>
<protein>
    <recommendedName>
        <fullName evidence="2">DUF3631 domain-containing protein</fullName>
    </recommendedName>
</protein>
<evidence type="ECO:0000313" key="4">
    <source>
        <dbReference type="Proteomes" id="UP000187486"/>
    </source>
</evidence>
<evidence type="ECO:0000259" key="2">
    <source>
        <dbReference type="Pfam" id="PF12307"/>
    </source>
</evidence>
<dbReference type="Pfam" id="PF12307">
    <property type="entry name" value="DUF3631"/>
    <property type="match status" value="1"/>
</dbReference>
<name>A0A1R0KL19_9PSEU</name>
<sequence length="61" mass="6725">MASGSPDFSAAHSKRSVEEDVERESAPVRGELEAWMSRVGDEVSRARPERPDGVRDRAAEI</sequence>
<evidence type="ECO:0000256" key="1">
    <source>
        <dbReference type="SAM" id="MobiDB-lite"/>
    </source>
</evidence>
<dbReference type="AlphaFoldDB" id="A0A1R0KL19"/>
<proteinExistence type="predicted"/>
<comment type="caution">
    <text evidence="3">The sequence shown here is derived from an EMBL/GenBank/DDBJ whole genome shotgun (WGS) entry which is preliminary data.</text>
</comment>
<evidence type="ECO:0000313" key="3">
    <source>
        <dbReference type="EMBL" id="OLZ47365.1"/>
    </source>
</evidence>
<accession>A0A1R0KL19</accession>
<dbReference type="Proteomes" id="UP000187486">
    <property type="component" value="Unassembled WGS sequence"/>
</dbReference>